<dbReference type="Pfam" id="PF03466">
    <property type="entry name" value="LysR_substrate"/>
    <property type="match status" value="1"/>
</dbReference>
<protein>
    <submittedName>
        <fullName evidence="6">LysR family transcriptional regulator</fullName>
    </submittedName>
</protein>
<dbReference type="CDD" id="cd05466">
    <property type="entry name" value="PBP2_LTTR_substrate"/>
    <property type="match status" value="1"/>
</dbReference>
<dbReference type="GO" id="GO:0032993">
    <property type="term" value="C:protein-DNA complex"/>
    <property type="evidence" value="ECO:0007669"/>
    <property type="project" value="TreeGrafter"/>
</dbReference>
<dbReference type="SUPFAM" id="SSF46785">
    <property type="entry name" value="Winged helix' DNA-binding domain"/>
    <property type="match status" value="1"/>
</dbReference>
<keyword evidence="3" id="KW-0238">DNA-binding</keyword>
<dbReference type="InterPro" id="IPR000847">
    <property type="entry name" value="LysR_HTH_N"/>
</dbReference>
<feature type="domain" description="HTH lysR-type" evidence="5">
    <location>
        <begin position="1"/>
        <end position="58"/>
    </location>
</feature>
<dbReference type="InterPro" id="IPR036388">
    <property type="entry name" value="WH-like_DNA-bd_sf"/>
</dbReference>
<keyword evidence="7" id="KW-1185">Reference proteome</keyword>
<reference evidence="6 7" key="1">
    <citation type="submission" date="2019-07" db="EMBL/GenBank/DDBJ databases">
        <title>The pathways for chlorine oxyanion respiration interact through the shared metabolite chlorate.</title>
        <authorList>
            <person name="Barnum T.P."/>
            <person name="Cheng Y."/>
            <person name="Hill K.A."/>
            <person name="Lucas L.N."/>
            <person name="Carlson H.K."/>
            <person name="Coates J.D."/>
        </authorList>
    </citation>
    <scope>NUCLEOTIDE SEQUENCE [LARGE SCALE GENOMIC DNA]</scope>
    <source>
        <strain evidence="6 7">SFB-3</strain>
    </source>
</reference>
<dbReference type="PANTHER" id="PTHR30346">
    <property type="entry name" value="TRANSCRIPTIONAL DUAL REGULATOR HCAR-RELATED"/>
    <property type="match status" value="1"/>
</dbReference>
<organism evidence="6 7">
    <name type="scientific">Denitromonas halophila</name>
    <dbReference type="NCBI Taxonomy" id="1629404"/>
    <lineage>
        <taxon>Bacteria</taxon>
        <taxon>Pseudomonadati</taxon>
        <taxon>Pseudomonadota</taxon>
        <taxon>Betaproteobacteria</taxon>
        <taxon>Rhodocyclales</taxon>
        <taxon>Zoogloeaceae</taxon>
        <taxon>Denitromonas</taxon>
    </lineage>
</organism>
<dbReference type="Pfam" id="PF00126">
    <property type="entry name" value="HTH_1"/>
    <property type="match status" value="1"/>
</dbReference>
<evidence type="ECO:0000256" key="3">
    <source>
        <dbReference type="ARBA" id="ARBA00023125"/>
    </source>
</evidence>
<dbReference type="SUPFAM" id="SSF53850">
    <property type="entry name" value="Periplasmic binding protein-like II"/>
    <property type="match status" value="1"/>
</dbReference>
<dbReference type="PROSITE" id="PS50931">
    <property type="entry name" value="HTH_LYSR"/>
    <property type="match status" value="1"/>
</dbReference>
<comment type="similarity">
    <text evidence="1">Belongs to the LysR transcriptional regulatory family.</text>
</comment>
<comment type="caution">
    <text evidence="6">The sequence shown here is derived from an EMBL/GenBank/DDBJ whole genome shotgun (WGS) entry which is preliminary data.</text>
</comment>
<dbReference type="GO" id="GO:0003700">
    <property type="term" value="F:DNA-binding transcription factor activity"/>
    <property type="evidence" value="ECO:0007669"/>
    <property type="project" value="InterPro"/>
</dbReference>
<evidence type="ECO:0000313" key="6">
    <source>
        <dbReference type="EMBL" id="TVO58625.1"/>
    </source>
</evidence>
<evidence type="ECO:0000259" key="5">
    <source>
        <dbReference type="PROSITE" id="PS50931"/>
    </source>
</evidence>
<dbReference type="RefSeq" id="WP_144308160.1">
    <property type="nucleotide sequence ID" value="NZ_VMNK01000003.1"/>
</dbReference>
<accession>A0A557R0D9</accession>
<gene>
    <name evidence="6" type="ORF">FHP91_02875</name>
</gene>
<keyword evidence="4" id="KW-0804">Transcription</keyword>
<dbReference type="Proteomes" id="UP000319502">
    <property type="component" value="Unassembled WGS sequence"/>
</dbReference>
<dbReference type="PRINTS" id="PR00039">
    <property type="entry name" value="HTHLYSR"/>
</dbReference>
<proteinExistence type="inferred from homology"/>
<dbReference type="PANTHER" id="PTHR30346:SF0">
    <property type="entry name" value="HCA OPERON TRANSCRIPTIONAL ACTIVATOR HCAR"/>
    <property type="match status" value="1"/>
</dbReference>
<sequence length="297" mass="32129">MELYHLKTFVTVAEERHLTRAAERLCVSQPAISAHIKALEEELGLALFERTPKGMLPTAAGEALLARARHALAAVGDVGLHAQELRGEVIGTVRIGLNTDAGFLRLVELQSLLKTRHPRLELEFLGGTTGANLPKLKSGRLDASFVSGTLDDSLFDSQVLREEDMAIAAPVALREAIGAADIATLARQPWIHSSPDRVQHSVMQAMFEPHALWPERSMLANQKDAVLAMVAAGVGLAITRLQDIERAAQTGKIYAVPLPLEPTPTVSLRFACLRQRAGEPVLRAVRSAVFAVWGVLA</sequence>
<dbReference type="Gene3D" id="1.10.10.10">
    <property type="entry name" value="Winged helix-like DNA-binding domain superfamily/Winged helix DNA-binding domain"/>
    <property type="match status" value="1"/>
</dbReference>
<evidence type="ECO:0000256" key="2">
    <source>
        <dbReference type="ARBA" id="ARBA00023015"/>
    </source>
</evidence>
<evidence type="ECO:0000256" key="1">
    <source>
        <dbReference type="ARBA" id="ARBA00009437"/>
    </source>
</evidence>
<dbReference type="InterPro" id="IPR036390">
    <property type="entry name" value="WH_DNA-bd_sf"/>
</dbReference>
<evidence type="ECO:0000313" key="7">
    <source>
        <dbReference type="Proteomes" id="UP000319502"/>
    </source>
</evidence>
<dbReference type="Gene3D" id="3.40.190.10">
    <property type="entry name" value="Periplasmic binding protein-like II"/>
    <property type="match status" value="2"/>
</dbReference>
<dbReference type="GO" id="GO:0003677">
    <property type="term" value="F:DNA binding"/>
    <property type="evidence" value="ECO:0007669"/>
    <property type="project" value="UniProtKB-KW"/>
</dbReference>
<dbReference type="OrthoDB" id="9803735at2"/>
<name>A0A557R0D9_9RHOO</name>
<evidence type="ECO:0000256" key="4">
    <source>
        <dbReference type="ARBA" id="ARBA00023163"/>
    </source>
</evidence>
<dbReference type="EMBL" id="VMNK01000003">
    <property type="protein sequence ID" value="TVO58625.1"/>
    <property type="molecule type" value="Genomic_DNA"/>
</dbReference>
<dbReference type="InterPro" id="IPR005119">
    <property type="entry name" value="LysR_subst-bd"/>
</dbReference>
<keyword evidence="2" id="KW-0805">Transcription regulation</keyword>
<dbReference type="FunFam" id="1.10.10.10:FF:000001">
    <property type="entry name" value="LysR family transcriptional regulator"/>
    <property type="match status" value="1"/>
</dbReference>
<dbReference type="AlphaFoldDB" id="A0A557R0D9"/>